<sequence length="99" mass="11332">MAPTYSLEKIKKLIRENKCGMTVSATKDAFEYFTLNQDEAIEEVLDLKKENFKKTMPSKQVVGLFQDVYKKSISGKDAYIKLQISKKGDAVIISFHDYT</sequence>
<dbReference type="GO" id="GO:0044010">
    <property type="term" value="P:single-species biofilm formation"/>
    <property type="evidence" value="ECO:0007669"/>
    <property type="project" value="InterPro"/>
</dbReference>
<dbReference type="Pfam" id="PF15723">
    <property type="entry name" value="MqsR_toxin"/>
    <property type="match status" value="1"/>
</dbReference>
<dbReference type="Proteomes" id="UP000297641">
    <property type="component" value="Unassembled WGS sequence"/>
</dbReference>
<name>A0A7I0HRQ5_9LEPT</name>
<gene>
    <name evidence="1" type="ORF">EHQ43_10285</name>
</gene>
<comment type="caution">
    <text evidence="1">The sequence shown here is derived from an EMBL/GenBank/DDBJ whole genome shotgun (WGS) entry which is preliminary data.</text>
</comment>
<dbReference type="GO" id="GO:0017148">
    <property type="term" value="P:negative regulation of translation"/>
    <property type="evidence" value="ECO:0007669"/>
    <property type="project" value="InterPro"/>
</dbReference>
<reference evidence="1 2" key="1">
    <citation type="journal article" date="2019" name="PLoS Negl. Trop. Dis.">
        <title>Revisiting the worldwide diversity of Leptospira species in the environment.</title>
        <authorList>
            <person name="Vincent A.T."/>
            <person name="Schiettekatte O."/>
            <person name="Bourhy P."/>
            <person name="Veyrier F.J."/>
            <person name="Picardeau M."/>
        </authorList>
    </citation>
    <scope>NUCLEOTIDE SEQUENCE [LARGE SCALE GENOMIC DNA]</scope>
    <source>
        <strain evidence="1 2">201800273</strain>
    </source>
</reference>
<dbReference type="AlphaFoldDB" id="A0A7I0HRQ5"/>
<dbReference type="EMBL" id="RQFT01000009">
    <property type="protein sequence ID" value="TGL05019.1"/>
    <property type="molecule type" value="Genomic_DNA"/>
</dbReference>
<dbReference type="Gene3D" id="3.30.2310.40">
    <property type="match status" value="1"/>
</dbReference>
<proteinExistence type="predicted"/>
<protein>
    <submittedName>
        <fullName evidence="1">Type II toxin-antitoxin system MqsR family toxin</fullName>
    </submittedName>
</protein>
<dbReference type="GO" id="GO:0009372">
    <property type="term" value="P:quorum sensing"/>
    <property type="evidence" value="ECO:0007669"/>
    <property type="project" value="InterPro"/>
</dbReference>
<dbReference type="InterPro" id="IPR031451">
    <property type="entry name" value="MqsR_toxin"/>
</dbReference>
<organism evidence="1 2">
    <name type="scientific">Leptospira bouyouniensis</name>
    <dbReference type="NCBI Taxonomy" id="2484911"/>
    <lineage>
        <taxon>Bacteria</taxon>
        <taxon>Pseudomonadati</taxon>
        <taxon>Spirochaetota</taxon>
        <taxon>Spirochaetia</taxon>
        <taxon>Leptospirales</taxon>
        <taxon>Leptospiraceae</taxon>
        <taxon>Leptospira</taxon>
    </lineage>
</organism>
<dbReference type="InterPro" id="IPR038493">
    <property type="entry name" value="MqsR_sf"/>
</dbReference>
<dbReference type="RefSeq" id="WP_135771150.1">
    <property type="nucleotide sequence ID" value="NZ_RQFT01000009.1"/>
</dbReference>
<evidence type="ECO:0000313" key="2">
    <source>
        <dbReference type="Proteomes" id="UP000297641"/>
    </source>
</evidence>
<accession>A0A7I0HRQ5</accession>
<evidence type="ECO:0000313" key="1">
    <source>
        <dbReference type="EMBL" id="TGL05019.1"/>
    </source>
</evidence>